<keyword evidence="3" id="KW-0862">Zinc</keyword>
<dbReference type="GO" id="GO:0016567">
    <property type="term" value="P:protein ubiquitination"/>
    <property type="evidence" value="ECO:0007669"/>
    <property type="project" value="TreeGrafter"/>
</dbReference>
<reference evidence="9" key="1">
    <citation type="submission" date="2025-08" db="UniProtKB">
        <authorList>
            <consortium name="RefSeq"/>
        </authorList>
    </citation>
    <scope>IDENTIFICATION</scope>
</reference>
<dbReference type="AlphaFoldDB" id="A0A9W3AH43"/>
<evidence type="ECO:0000256" key="1">
    <source>
        <dbReference type="ARBA" id="ARBA00022723"/>
    </source>
</evidence>
<dbReference type="SUPFAM" id="SSF161245">
    <property type="entry name" value="Zinc hairpin stack"/>
    <property type="match status" value="1"/>
</dbReference>
<sequence length="276" mass="31970">MSDEPKEEVNEKDSVIAEANISNDADLKNVTYLDKCNHYTRNCKLKAPCCSVFYSCRFCHDEDNDHEMDRHKVMEVQCKRCDTIQEVRKDCCKCGIIFGEYFCPICRLYDVPKHQFHCLKCGICRVGPEDKYYHCDTCNACLSLELKGQHKCIENVSRSLCPICQEFLHTSRSGIEIPRCGHMIHQECLKSCAEQRLYQCPVCKESLWDMKEVWQEMDEVCAAVQLPEELVHVKLFILCQDCHKTCEQFFNTEGLKCIHCGSYNTTQTSSHDSSRP</sequence>
<dbReference type="GO" id="GO:0005634">
    <property type="term" value="C:nucleus"/>
    <property type="evidence" value="ECO:0007669"/>
    <property type="project" value="TreeGrafter"/>
</dbReference>
<dbReference type="SUPFAM" id="SSF57850">
    <property type="entry name" value="RING/U-box"/>
    <property type="match status" value="1"/>
</dbReference>
<dbReference type="InterPro" id="IPR008913">
    <property type="entry name" value="Znf_CHY"/>
</dbReference>
<evidence type="ECO:0000259" key="7">
    <source>
        <dbReference type="PROSITE" id="PS51270"/>
    </source>
</evidence>
<dbReference type="PANTHER" id="PTHR21319:SF53">
    <property type="entry name" value="RING FINGER AND CHY ZINC FINGER DOMAIN-CONTAINING PROTEIN 1"/>
    <property type="match status" value="1"/>
</dbReference>
<dbReference type="PROSITE" id="PS50089">
    <property type="entry name" value="ZF_RING_2"/>
    <property type="match status" value="1"/>
</dbReference>
<evidence type="ECO:0000313" key="9">
    <source>
        <dbReference type="RefSeq" id="XP_055886607.1"/>
    </source>
</evidence>
<protein>
    <submittedName>
        <fullName evidence="9">RING finger and CHY zinc finger domain-containing protein 1-like isoform X1</fullName>
    </submittedName>
</protein>
<dbReference type="PROSITE" id="PS51270">
    <property type="entry name" value="ZF_CTCHY"/>
    <property type="match status" value="1"/>
</dbReference>
<dbReference type="InterPro" id="IPR001841">
    <property type="entry name" value="Znf_RING"/>
</dbReference>
<evidence type="ECO:0000256" key="2">
    <source>
        <dbReference type="ARBA" id="ARBA00022771"/>
    </source>
</evidence>
<dbReference type="OrthoDB" id="411372at2759"/>
<keyword evidence="8" id="KW-1185">Reference proteome</keyword>
<evidence type="ECO:0000259" key="5">
    <source>
        <dbReference type="PROSITE" id="PS50089"/>
    </source>
</evidence>
<dbReference type="Gene3D" id="3.30.40.10">
    <property type="entry name" value="Zinc/RING finger domain, C3HC4 (zinc finger)"/>
    <property type="match status" value="1"/>
</dbReference>
<dbReference type="InterPro" id="IPR027370">
    <property type="entry name" value="Znf-RING_euk"/>
</dbReference>
<dbReference type="Pfam" id="PF14599">
    <property type="entry name" value="zinc_ribbon_6"/>
    <property type="match status" value="1"/>
</dbReference>
<dbReference type="InterPro" id="IPR037274">
    <property type="entry name" value="Znf_CHY_sf"/>
</dbReference>
<evidence type="ECO:0000313" key="8">
    <source>
        <dbReference type="Proteomes" id="UP001165740"/>
    </source>
</evidence>
<dbReference type="InterPro" id="IPR013083">
    <property type="entry name" value="Znf_RING/FYVE/PHD"/>
</dbReference>
<keyword evidence="1" id="KW-0479">Metal-binding</keyword>
<dbReference type="GO" id="GO:0061630">
    <property type="term" value="F:ubiquitin protein ligase activity"/>
    <property type="evidence" value="ECO:0007669"/>
    <property type="project" value="TreeGrafter"/>
</dbReference>
<feature type="domain" description="RING-type" evidence="5">
    <location>
        <begin position="161"/>
        <end position="204"/>
    </location>
</feature>
<evidence type="ECO:0000256" key="3">
    <source>
        <dbReference type="ARBA" id="ARBA00022833"/>
    </source>
</evidence>
<dbReference type="GO" id="GO:0008270">
    <property type="term" value="F:zinc ion binding"/>
    <property type="evidence" value="ECO:0007669"/>
    <property type="project" value="UniProtKB-KW"/>
</dbReference>
<feature type="domain" description="CHY-type" evidence="6">
    <location>
        <begin position="29"/>
        <end position="96"/>
    </location>
</feature>
<evidence type="ECO:0000259" key="6">
    <source>
        <dbReference type="PROSITE" id="PS51266"/>
    </source>
</evidence>
<evidence type="ECO:0000256" key="4">
    <source>
        <dbReference type="PROSITE-ProRule" id="PRU00601"/>
    </source>
</evidence>
<dbReference type="GO" id="GO:0006511">
    <property type="term" value="P:ubiquitin-dependent protein catabolic process"/>
    <property type="evidence" value="ECO:0007669"/>
    <property type="project" value="TreeGrafter"/>
</dbReference>
<dbReference type="Gene3D" id="2.20.28.10">
    <property type="match status" value="1"/>
</dbReference>
<organism evidence="8 9">
    <name type="scientific">Biomphalaria glabrata</name>
    <name type="common">Bloodfluke planorb</name>
    <name type="synonym">Freshwater snail</name>
    <dbReference type="NCBI Taxonomy" id="6526"/>
    <lineage>
        <taxon>Eukaryota</taxon>
        <taxon>Metazoa</taxon>
        <taxon>Spiralia</taxon>
        <taxon>Lophotrochozoa</taxon>
        <taxon>Mollusca</taxon>
        <taxon>Gastropoda</taxon>
        <taxon>Heterobranchia</taxon>
        <taxon>Euthyneura</taxon>
        <taxon>Panpulmonata</taxon>
        <taxon>Hygrophila</taxon>
        <taxon>Lymnaeoidea</taxon>
        <taxon>Planorbidae</taxon>
        <taxon>Biomphalaria</taxon>
    </lineage>
</organism>
<keyword evidence="2 4" id="KW-0863">Zinc-finger</keyword>
<dbReference type="PROSITE" id="PS51266">
    <property type="entry name" value="ZF_CHY"/>
    <property type="match status" value="1"/>
</dbReference>
<accession>A0A9W3AH43</accession>
<dbReference type="InterPro" id="IPR017921">
    <property type="entry name" value="Znf_CTCHY"/>
</dbReference>
<dbReference type="Pfam" id="PF05495">
    <property type="entry name" value="zf-CHY"/>
    <property type="match status" value="1"/>
</dbReference>
<gene>
    <name evidence="9" type="primary">LOC106079584</name>
</gene>
<dbReference type="InterPro" id="IPR037275">
    <property type="entry name" value="Znf_CTCHY_sf"/>
</dbReference>
<dbReference type="SMART" id="SM00184">
    <property type="entry name" value="RING"/>
    <property type="match status" value="1"/>
</dbReference>
<dbReference type="PANTHER" id="PTHR21319">
    <property type="entry name" value="RING FINGER AND CHY ZINC FINGER DOMAIN-CONTAINING PROTEIN 1"/>
    <property type="match status" value="1"/>
</dbReference>
<dbReference type="Proteomes" id="UP001165740">
    <property type="component" value="Chromosome 5"/>
</dbReference>
<name>A0A9W3AH43_BIOGL</name>
<dbReference type="Pfam" id="PF13445">
    <property type="entry name" value="zf-RING_UBOX"/>
    <property type="match status" value="1"/>
</dbReference>
<dbReference type="GeneID" id="106079584"/>
<dbReference type="OMA" id="KLYPCRL"/>
<dbReference type="InterPro" id="IPR039512">
    <property type="entry name" value="RCHY1_zinc-ribbon"/>
</dbReference>
<feature type="domain" description="CTCHY-type" evidence="7">
    <location>
        <begin position="98"/>
        <end position="160"/>
    </location>
</feature>
<proteinExistence type="predicted"/>
<dbReference type="RefSeq" id="XP_055886607.1">
    <property type="nucleotide sequence ID" value="XM_056030632.1"/>
</dbReference>
<dbReference type="SUPFAM" id="SSF161219">
    <property type="entry name" value="CHY zinc finger-like"/>
    <property type="match status" value="1"/>
</dbReference>